<comment type="caution">
    <text evidence="2">The sequence shown here is derived from an EMBL/GenBank/DDBJ whole genome shotgun (WGS) entry which is preliminary data.</text>
</comment>
<dbReference type="EMBL" id="VYZN01000054">
    <property type="protein sequence ID" value="KAE9526572.1"/>
    <property type="molecule type" value="Genomic_DNA"/>
</dbReference>
<evidence type="ECO:0000256" key="1">
    <source>
        <dbReference type="SAM" id="Phobius"/>
    </source>
</evidence>
<evidence type="ECO:0000313" key="3">
    <source>
        <dbReference type="Proteomes" id="UP000475862"/>
    </source>
</evidence>
<protein>
    <submittedName>
        <fullName evidence="2">Uncharacterized protein</fullName>
    </submittedName>
</protein>
<sequence>MYRQQTNASYHVHILSGYFTHLIISFNYSLTLKQTWFFEVVVHLRFLYVHDPRSHEFERQHGDDRKLHKKYAKNVCLLKVKTKYLIFVSMKKKYRIMDTAYPLLGLSIDKSPSSINSERSDECIDFTIVWSSNFYEICRNSENLQIKCTLWPVSTDTLGKNIKGKNPRYQIPIPYFSYYKVVRYIRKEKLIAMYIFLCAELVSHYGAFVKYKMYLSFSVPSLRERRTRMCCLRLTHINILSANRYVLEL</sequence>
<proteinExistence type="predicted"/>
<evidence type="ECO:0000313" key="2">
    <source>
        <dbReference type="EMBL" id="KAE9526572.1"/>
    </source>
</evidence>
<keyword evidence="1" id="KW-1133">Transmembrane helix</keyword>
<gene>
    <name evidence="2" type="ORF">AGLY_013220</name>
</gene>
<name>A0A6G0T700_APHGL</name>
<organism evidence="2 3">
    <name type="scientific">Aphis glycines</name>
    <name type="common">Soybean aphid</name>
    <dbReference type="NCBI Taxonomy" id="307491"/>
    <lineage>
        <taxon>Eukaryota</taxon>
        <taxon>Metazoa</taxon>
        <taxon>Ecdysozoa</taxon>
        <taxon>Arthropoda</taxon>
        <taxon>Hexapoda</taxon>
        <taxon>Insecta</taxon>
        <taxon>Pterygota</taxon>
        <taxon>Neoptera</taxon>
        <taxon>Paraneoptera</taxon>
        <taxon>Hemiptera</taxon>
        <taxon>Sternorrhyncha</taxon>
        <taxon>Aphidomorpha</taxon>
        <taxon>Aphidoidea</taxon>
        <taxon>Aphididae</taxon>
        <taxon>Aphidini</taxon>
        <taxon>Aphis</taxon>
        <taxon>Aphis</taxon>
    </lineage>
</organism>
<reference evidence="2 3" key="1">
    <citation type="submission" date="2019-08" db="EMBL/GenBank/DDBJ databases">
        <title>The genome of the soybean aphid Biotype 1, its phylome, world population structure and adaptation to the North American continent.</title>
        <authorList>
            <person name="Giordano R."/>
            <person name="Donthu R.K."/>
            <person name="Hernandez A.G."/>
            <person name="Wright C.L."/>
            <person name="Zimin A.V."/>
        </authorList>
    </citation>
    <scope>NUCLEOTIDE SEQUENCE [LARGE SCALE GENOMIC DNA]</scope>
    <source>
        <tissue evidence="2">Whole aphids</tissue>
    </source>
</reference>
<feature type="transmembrane region" description="Helical" evidence="1">
    <location>
        <begin position="190"/>
        <end position="208"/>
    </location>
</feature>
<accession>A0A6G0T700</accession>
<keyword evidence="1" id="KW-0812">Transmembrane</keyword>
<dbReference type="AlphaFoldDB" id="A0A6G0T700"/>
<keyword evidence="3" id="KW-1185">Reference proteome</keyword>
<keyword evidence="1" id="KW-0472">Membrane</keyword>
<dbReference type="Proteomes" id="UP000475862">
    <property type="component" value="Unassembled WGS sequence"/>
</dbReference>